<keyword evidence="2" id="KW-1185">Reference proteome</keyword>
<dbReference type="AlphaFoldDB" id="A0A066RMY8"/>
<proteinExistence type="predicted"/>
<accession>A0A066RMY8</accession>
<organism evidence="1 2">
    <name type="scientific">Photobacterium galatheae</name>
    <dbReference type="NCBI Taxonomy" id="1654360"/>
    <lineage>
        <taxon>Bacteria</taxon>
        <taxon>Pseudomonadati</taxon>
        <taxon>Pseudomonadota</taxon>
        <taxon>Gammaproteobacteria</taxon>
        <taxon>Vibrionales</taxon>
        <taxon>Vibrionaceae</taxon>
        <taxon>Photobacterium</taxon>
    </lineage>
</organism>
<comment type="caution">
    <text evidence="1">The sequence shown here is derived from an EMBL/GenBank/DDBJ whole genome shotgun (WGS) entry which is preliminary data.</text>
</comment>
<evidence type="ECO:0000313" key="2">
    <source>
        <dbReference type="Proteomes" id="UP000027192"/>
    </source>
</evidence>
<reference evidence="1 2" key="1">
    <citation type="submission" date="2014-04" db="EMBL/GenBank/DDBJ databases">
        <title>Draft genome sequence of Photobacterium halotolerans S2753: a solonamide, ngercheumicin and holomycin producer.</title>
        <authorList>
            <person name="Machado H.R."/>
            <person name="Gram L."/>
        </authorList>
    </citation>
    <scope>NUCLEOTIDE SEQUENCE [LARGE SCALE GENOMIC DNA]</scope>
    <source>
        <strain evidence="1 2">S2753</strain>
    </source>
</reference>
<name>A0A066RMY8_9GAMM</name>
<dbReference type="EMBL" id="JMIB01000019">
    <property type="protein sequence ID" value="KDM91684.1"/>
    <property type="molecule type" value="Genomic_DNA"/>
</dbReference>
<dbReference type="Proteomes" id="UP000027192">
    <property type="component" value="Unassembled WGS sequence"/>
</dbReference>
<evidence type="ECO:0000313" key="1">
    <source>
        <dbReference type="EMBL" id="KDM91684.1"/>
    </source>
</evidence>
<gene>
    <name evidence="1" type="ORF">EA58_09945</name>
</gene>
<protein>
    <submittedName>
        <fullName evidence="1">Uncharacterized protein</fullName>
    </submittedName>
</protein>
<sequence length="73" mass="8428">MKVICQIPFSPSPATQFNLKSHWIPAFAGMTEKTGMTEKREWLKETDNRKERSPFHRVLCSLKYAQKTELAGT</sequence>